<keyword evidence="3 6" id="KW-0812">Transmembrane</keyword>
<dbReference type="RefSeq" id="WP_013633807.1">
    <property type="nucleotide sequence ID" value="NC_015177.1"/>
</dbReference>
<dbReference type="PANTHER" id="PTHR21716:SF4">
    <property type="entry name" value="TRANSMEMBRANE PROTEIN 245"/>
    <property type="match status" value="1"/>
</dbReference>
<evidence type="ECO:0000256" key="6">
    <source>
        <dbReference type="SAM" id="Phobius"/>
    </source>
</evidence>
<dbReference type="InterPro" id="IPR002549">
    <property type="entry name" value="AI-2E-like"/>
</dbReference>
<name>F0S7R7_PSESL</name>
<evidence type="ECO:0000256" key="5">
    <source>
        <dbReference type="ARBA" id="ARBA00023136"/>
    </source>
</evidence>
<evidence type="ECO:0000256" key="3">
    <source>
        <dbReference type="ARBA" id="ARBA00022692"/>
    </source>
</evidence>
<feature type="transmembrane region" description="Helical" evidence="6">
    <location>
        <begin position="64"/>
        <end position="84"/>
    </location>
</feature>
<comment type="subcellular location">
    <subcellularLocation>
        <location evidence="1">Membrane</location>
        <topology evidence="1">Multi-pass membrane protein</topology>
    </subcellularLocation>
</comment>
<keyword evidence="8" id="KW-1185">Reference proteome</keyword>
<dbReference type="Pfam" id="PF01594">
    <property type="entry name" value="AI-2E_transport"/>
    <property type="match status" value="1"/>
</dbReference>
<accession>F0S7R7</accession>
<dbReference type="AlphaFoldDB" id="F0S7R7"/>
<keyword evidence="4 6" id="KW-1133">Transmembrane helix</keyword>
<dbReference type="STRING" id="762903.Pedsa_2781"/>
<dbReference type="HOGENOM" id="CLU_041771_0_0_10"/>
<dbReference type="OrthoDB" id="9773730at2"/>
<dbReference type="PANTHER" id="PTHR21716">
    <property type="entry name" value="TRANSMEMBRANE PROTEIN"/>
    <property type="match status" value="1"/>
</dbReference>
<evidence type="ECO:0000256" key="2">
    <source>
        <dbReference type="ARBA" id="ARBA00009773"/>
    </source>
</evidence>
<reference evidence="8" key="2">
    <citation type="submission" date="2011-02" db="EMBL/GenBank/DDBJ databases">
        <title>The complete genome of Pedobacter saltans DSM 12145.</title>
        <authorList>
            <consortium name="US DOE Joint Genome Institute (JGI-PGF)"/>
            <person name="Lucas S."/>
            <person name="Copeland A."/>
            <person name="Lapidus A."/>
            <person name="Bruce D."/>
            <person name="Goodwin L."/>
            <person name="Pitluck S."/>
            <person name="Kyrpides N."/>
            <person name="Mavromatis K."/>
            <person name="Pagani I."/>
            <person name="Ivanova N."/>
            <person name="Ovchinnikova G."/>
            <person name="Lu M."/>
            <person name="Detter J.C."/>
            <person name="Han C."/>
            <person name="Land M."/>
            <person name="Hauser L."/>
            <person name="Markowitz V."/>
            <person name="Cheng J.-F."/>
            <person name="Hugenholtz P."/>
            <person name="Woyke T."/>
            <person name="Wu D."/>
            <person name="Tindall B."/>
            <person name="Pomrenke H.G."/>
            <person name="Brambilla E."/>
            <person name="Klenk H.-P."/>
            <person name="Eisen J.A."/>
        </authorList>
    </citation>
    <scope>NUCLEOTIDE SEQUENCE [LARGE SCALE GENOMIC DNA]</scope>
    <source>
        <strain evidence="8">ATCC 51119 / DSM 12145 / JCM 21818 / LMG 10337 / NBRC 100064 / NCIMB 13643</strain>
    </source>
</reference>
<sequence>MSVFSFKQRNNLVLIVLILMGILILFSLKGYITSFLGAIVIYTLFKPTYTLFNQKLSKSISAAFIILISFIIIIIPFFVLGYMITNKVMALRTDNFQLKAILYKINDFAGIHLNQPKLLDKYLDKLTNLVQELFPSFLGGAFDVFLGLVLMYFILYFMFVQSERFENGLIKYAPLREYHTRQFAEELKNTTYSNVIGQGIIALIQGSLVSLAFFIAGLEDAIFWGVVSVFLSFMPVIGAPLVTLPAAVILYLNGDHYNAIFIVMFTLLILINIDNVIRFMINKHFADTHPIVTVIGVIIGIPLFGFVGIVFGPLLLLWFMHLIAIYEDDIKAENKIN</sequence>
<dbReference type="KEGG" id="psn:Pedsa_2781"/>
<feature type="transmembrane region" description="Helical" evidence="6">
    <location>
        <begin position="259"/>
        <end position="281"/>
    </location>
</feature>
<evidence type="ECO:0000256" key="1">
    <source>
        <dbReference type="ARBA" id="ARBA00004141"/>
    </source>
</evidence>
<feature type="transmembrane region" description="Helical" evidence="6">
    <location>
        <begin position="137"/>
        <end position="159"/>
    </location>
</feature>
<proteinExistence type="inferred from homology"/>
<dbReference type="GO" id="GO:0016020">
    <property type="term" value="C:membrane"/>
    <property type="evidence" value="ECO:0007669"/>
    <property type="project" value="UniProtKB-SubCell"/>
</dbReference>
<organism evidence="7 8">
    <name type="scientific">Pseudopedobacter saltans (strain ATCC 51119 / DSM 12145 / JCM 21818 / CCUG 39354 / LMG 10337 / NBRC 100064 / NCIMB 13643)</name>
    <name type="common">Pedobacter saltans</name>
    <dbReference type="NCBI Taxonomy" id="762903"/>
    <lineage>
        <taxon>Bacteria</taxon>
        <taxon>Pseudomonadati</taxon>
        <taxon>Bacteroidota</taxon>
        <taxon>Sphingobacteriia</taxon>
        <taxon>Sphingobacteriales</taxon>
        <taxon>Sphingobacteriaceae</taxon>
        <taxon>Pseudopedobacter</taxon>
    </lineage>
</organism>
<feature type="transmembrane region" description="Helical" evidence="6">
    <location>
        <begin position="222"/>
        <end position="252"/>
    </location>
</feature>
<comment type="similarity">
    <text evidence="2">Belongs to the autoinducer-2 exporter (AI-2E) (TC 2.A.86) family.</text>
</comment>
<dbReference type="eggNOG" id="COG0628">
    <property type="taxonomic scope" value="Bacteria"/>
</dbReference>
<feature type="transmembrane region" description="Helical" evidence="6">
    <location>
        <begin position="293"/>
        <end position="326"/>
    </location>
</feature>
<evidence type="ECO:0000256" key="4">
    <source>
        <dbReference type="ARBA" id="ARBA00022989"/>
    </source>
</evidence>
<evidence type="ECO:0000313" key="7">
    <source>
        <dbReference type="EMBL" id="ADY53322.1"/>
    </source>
</evidence>
<gene>
    <name evidence="7" type="ordered locus">Pedsa_2781</name>
</gene>
<feature type="transmembrane region" description="Helical" evidence="6">
    <location>
        <begin position="34"/>
        <end position="52"/>
    </location>
</feature>
<dbReference type="EMBL" id="CP002545">
    <property type="protein sequence ID" value="ADY53322.1"/>
    <property type="molecule type" value="Genomic_DNA"/>
</dbReference>
<dbReference type="Proteomes" id="UP000000310">
    <property type="component" value="Chromosome"/>
</dbReference>
<evidence type="ECO:0008006" key="9">
    <source>
        <dbReference type="Google" id="ProtNLM"/>
    </source>
</evidence>
<feature type="transmembrane region" description="Helical" evidence="6">
    <location>
        <begin position="195"/>
        <end position="216"/>
    </location>
</feature>
<evidence type="ECO:0000313" key="8">
    <source>
        <dbReference type="Proteomes" id="UP000000310"/>
    </source>
</evidence>
<protein>
    <recommendedName>
        <fullName evidence="9">AI-2E family transporter</fullName>
    </recommendedName>
</protein>
<keyword evidence="5 6" id="KW-0472">Membrane</keyword>
<reference evidence="7 8" key="1">
    <citation type="journal article" date="2011" name="Stand. Genomic Sci.">
        <title>Complete genome sequence of the gliding, heparinolytic Pedobacter saltans type strain (113).</title>
        <authorList>
            <person name="Liolios K."/>
            <person name="Sikorski J."/>
            <person name="Lu M."/>
            <person name="Nolan M."/>
            <person name="Lapidus A."/>
            <person name="Lucas S."/>
            <person name="Hammon N."/>
            <person name="Deshpande S."/>
            <person name="Cheng J.F."/>
            <person name="Tapia R."/>
            <person name="Han C."/>
            <person name="Goodwin L."/>
            <person name="Pitluck S."/>
            <person name="Huntemann M."/>
            <person name="Ivanova N."/>
            <person name="Pagani I."/>
            <person name="Mavromatis K."/>
            <person name="Ovchinikova G."/>
            <person name="Pati A."/>
            <person name="Chen A."/>
            <person name="Palaniappan K."/>
            <person name="Land M."/>
            <person name="Hauser L."/>
            <person name="Brambilla E.M."/>
            <person name="Kotsyurbenko O."/>
            <person name="Rohde M."/>
            <person name="Tindall B.J."/>
            <person name="Abt B."/>
            <person name="Goker M."/>
            <person name="Detter J.C."/>
            <person name="Woyke T."/>
            <person name="Bristow J."/>
            <person name="Eisen J.A."/>
            <person name="Markowitz V."/>
            <person name="Hugenholtz P."/>
            <person name="Klenk H.P."/>
            <person name="Kyrpides N.C."/>
        </authorList>
    </citation>
    <scope>NUCLEOTIDE SEQUENCE [LARGE SCALE GENOMIC DNA]</scope>
    <source>
        <strain evidence="8">ATCC 51119 / DSM 12145 / JCM 21818 / LMG 10337 / NBRC 100064 / NCIMB 13643</strain>
    </source>
</reference>